<proteinExistence type="predicted"/>
<accession>A0A8D3B1N7</accession>
<keyword evidence="2 5" id="KW-0812">Transmembrane</keyword>
<feature type="domain" description="Wntless-like transmembrane" evidence="6">
    <location>
        <begin position="192"/>
        <end position="429"/>
    </location>
</feature>
<feature type="domain" description="TMEM181 GOLD" evidence="7">
    <location>
        <begin position="82"/>
        <end position="191"/>
    </location>
</feature>
<feature type="transmembrane region" description="Helical" evidence="5">
    <location>
        <begin position="407"/>
        <end position="425"/>
    </location>
</feature>
<dbReference type="GeneTree" id="ENSGT00390000007183"/>
<evidence type="ECO:0000259" key="6">
    <source>
        <dbReference type="Pfam" id="PF06664"/>
    </source>
</evidence>
<feature type="transmembrane region" description="Helical" evidence="5">
    <location>
        <begin position="58"/>
        <end position="76"/>
    </location>
</feature>
<evidence type="ECO:0000256" key="5">
    <source>
        <dbReference type="SAM" id="Phobius"/>
    </source>
</evidence>
<dbReference type="Pfam" id="PF06664">
    <property type="entry name" value="WLS-like_TM"/>
    <property type="match status" value="1"/>
</dbReference>
<reference evidence="8" key="2">
    <citation type="submission" date="2025-08" db="UniProtKB">
        <authorList>
            <consortium name="Ensembl"/>
        </authorList>
    </citation>
    <scope>IDENTIFICATION</scope>
</reference>
<dbReference type="GO" id="GO:0015643">
    <property type="term" value="F:toxic substance binding"/>
    <property type="evidence" value="ECO:0007669"/>
    <property type="project" value="InterPro"/>
</dbReference>
<protein>
    <submittedName>
        <fullName evidence="8">Transmembrane protein 181</fullName>
    </submittedName>
</protein>
<feature type="transmembrane region" description="Helical" evidence="5">
    <location>
        <begin position="238"/>
        <end position="261"/>
    </location>
</feature>
<evidence type="ECO:0000256" key="2">
    <source>
        <dbReference type="ARBA" id="ARBA00022692"/>
    </source>
</evidence>
<evidence type="ECO:0000313" key="8">
    <source>
        <dbReference type="Ensembl" id="ENSSMAP00000027035.2"/>
    </source>
</evidence>
<dbReference type="GO" id="GO:0016020">
    <property type="term" value="C:membrane"/>
    <property type="evidence" value="ECO:0007669"/>
    <property type="project" value="UniProtKB-SubCell"/>
</dbReference>
<evidence type="ECO:0000259" key="7">
    <source>
        <dbReference type="Pfam" id="PF21885"/>
    </source>
</evidence>
<dbReference type="InterPro" id="IPR047843">
    <property type="entry name" value="WLS-like_TM"/>
</dbReference>
<dbReference type="Ensembl" id="ENSSMAT00000027364.2">
    <property type="protein sequence ID" value="ENSSMAP00000027035.2"/>
    <property type="gene ID" value="ENSSMAG00000016523.2"/>
</dbReference>
<dbReference type="PANTHER" id="PTHR31918">
    <property type="entry name" value="TRANSMEMBRANE PROTEIN 181"/>
    <property type="match status" value="1"/>
</dbReference>
<feature type="transmembrane region" description="Helical" evidence="5">
    <location>
        <begin position="200"/>
        <end position="218"/>
    </location>
</feature>
<dbReference type="InterPro" id="IPR040416">
    <property type="entry name" value="TMEM181"/>
</dbReference>
<dbReference type="InterPro" id="IPR054077">
    <property type="entry name" value="TMEM181_GOLD"/>
</dbReference>
<dbReference type="AlphaFoldDB" id="A0A8D3B1N7"/>
<keyword evidence="4 5" id="KW-0472">Membrane</keyword>
<dbReference type="Proteomes" id="UP000694558">
    <property type="component" value="Chromosome 20"/>
</dbReference>
<feature type="transmembrane region" description="Helical" evidence="5">
    <location>
        <begin position="267"/>
        <end position="288"/>
    </location>
</feature>
<evidence type="ECO:0000256" key="1">
    <source>
        <dbReference type="ARBA" id="ARBA00004141"/>
    </source>
</evidence>
<sequence>MDTDYPSGLENPLYSELKLFCRRLQEAYGELKEDLTPYRDERFYRLAPMRLYTLSKRLFVLVFVVFLVCFGLTLLAKNVSTGPFNLVSPPLTTYNQQLWLTCVMRAENNFQQPLEINVELKGVMQDASVMDINHVHQKSRTLHCGTVSKCDEIIVLHLGFLNYTQYQVVVSFKGLENITYEIKVTFVWKMYNPTFSQVEIWFRFVFVVLTFMVTCMFAHSLRKFSMRDWGIEQKWMSILLPLLLLYNDPFFPLSFLVNSWFPGMLDAFFQALFLCSLLLFWLCVYHGIRVQGERKFLTFYLPKLIIVGLLWLSAVTLGIWQTVNELQDPTYRYKVDMVNFQGMKVFFLIVVALYILYLIFLIVRACSELKNMPYSDLRLKFLTALTFVVLIISMVILYLRFDIPAEFLSFYGLLNFYLYTLAFVYSPSKNALYDSQLKDNPAFSMLNDSDDEVIYGSDYEDMPLQNGRAIKATTKYQDETDSD</sequence>
<name>A0A8D3B1N7_SCOMX</name>
<dbReference type="Pfam" id="PF21885">
    <property type="entry name" value="TMEM181_GOLD"/>
    <property type="match status" value="1"/>
</dbReference>
<comment type="subcellular location">
    <subcellularLocation>
        <location evidence="1">Membrane</location>
        <topology evidence="1">Multi-pass membrane protein</topology>
    </subcellularLocation>
</comment>
<organism evidence="8 9">
    <name type="scientific">Scophthalmus maximus</name>
    <name type="common">Turbot</name>
    <name type="synonym">Psetta maxima</name>
    <dbReference type="NCBI Taxonomy" id="52904"/>
    <lineage>
        <taxon>Eukaryota</taxon>
        <taxon>Metazoa</taxon>
        <taxon>Chordata</taxon>
        <taxon>Craniata</taxon>
        <taxon>Vertebrata</taxon>
        <taxon>Euteleostomi</taxon>
        <taxon>Actinopterygii</taxon>
        <taxon>Neopterygii</taxon>
        <taxon>Teleostei</taxon>
        <taxon>Neoteleostei</taxon>
        <taxon>Acanthomorphata</taxon>
        <taxon>Carangaria</taxon>
        <taxon>Pleuronectiformes</taxon>
        <taxon>Pleuronectoidei</taxon>
        <taxon>Scophthalmidae</taxon>
        <taxon>Scophthalmus</taxon>
    </lineage>
</organism>
<evidence type="ECO:0000256" key="4">
    <source>
        <dbReference type="ARBA" id="ARBA00023136"/>
    </source>
</evidence>
<feature type="transmembrane region" description="Helical" evidence="5">
    <location>
        <begin position="300"/>
        <end position="323"/>
    </location>
</feature>
<keyword evidence="3 5" id="KW-1133">Transmembrane helix</keyword>
<dbReference type="PANTHER" id="PTHR31918:SF1">
    <property type="entry name" value="TRANSMEMBRANE PROTEIN 181"/>
    <property type="match status" value="1"/>
</dbReference>
<feature type="transmembrane region" description="Helical" evidence="5">
    <location>
        <begin position="379"/>
        <end position="401"/>
    </location>
</feature>
<evidence type="ECO:0000313" key="9">
    <source>
        <dbReference type="Proteomes" id="UP000694558"/>
    </source>
</evidence>
<feature type="transmembrane region" description="Helical" evidence="5">
    <location>
        <begin position="343"/>
        <end position="367"/>
    </location>
</feature>
<evidence type="ECO:0000256" key="3">
    <source>
        <dbReference type="ARBA" id="ARBA00022989"/>
    </source>
</evidence>
<reference evidence="8" key="1">
    <citation type="submission" date="2023-05" db="EMBL/GenBank/DDBJ databases">
        <title>High-quality long-read genome of Scophthalmus maximus.</title>
        <authorList>
            <person name="Lien S."/>
            <person name="Martinez P."/>
        </authorList>
    </citation>
    <scope>NUCLEOTIDE SEQUENCE [LARGE SCALE GENOMIC DNA]</scope>
</reference>
<gene>
    <name evidence="8" type="primary">tmem181</name>
</gene>